<feature type="transmembrane region" description="Helical" evidence="6">
    <location>
        <begin position="336"/>
        <end position="354"/>
    </location>
</feature>
<feature type="transmembrane region" description="Helical" evidence="6">
    <location>
        <begin position="289"/>
        <end position="315"/>
    </location>
</feature>
<feature type="transmembrane region" description="Helical" evidence="6">
    <location>
        <begin position="420"/>
        <end position="442"/>
    </location>
</feature>
<dbReference type="Pfam" id="PF13520">
    <property type="entry name" value="AA_permease_2"/>
    <property type="match status" value="1"/>
</dbReference>
<evidence type="ECO:0000256" key="2">
    <source>
        <dbReference type="ARBA" id="ARBA00022692"/>
    </source>
</evidence>
<evidence type="ECO:0000256" key="5">
    <source>
        <dbReference type="SAM" id="MobiDB-lite"/>
    </source>
</evidence>
<dbReference type="WBParaSite" id="ASIM_0001436101-mRNA-1">
    <property type="protein sequence ID" value="ASIM_0001436101-mRNA-1"/>
    <property type="gene ID" value="ASIM_0001436101"/>
</dbReference>
<evidence type="ECO:0000313" key="9">
    <source>
        <dbReference type="WBParaSite" id="ASIM_0001436101-mRNA-1"/>
    </source>
</evidence>
<dbReference type="PANTHER" id="PTHR11785:SF523">
    <property type="entry name" value="AMINO ACID TRANSPORTER PROTEIN 6"/>
    <property type="match status" value="1"/>
</dbReference>
<dbReference type="Gene3D" id="1.20.1740.10">
    <property type="entry name" value="Amino acid/polyamine transporter I"/>
    <property type="match status" value="1"/>
</dbReference>
<dbReference type="EMBL" id="UYRR01031499">
    <property type="protein sequence ID" value="VDK50575.1"/>
    <property type="molecule type" value="Genomic_DNA"/>
</dbReference>
<gene>
    <name evidence="7" type="ORF">ASIM_LOCUS13788</name>
</gene>
<sequence>MHIKKSSKLQDEQSKEVIFIADAIRQHHFNENEIRHHHLKVHAIQHPHFADIQRGTGAGKGEQQDGYPIAFGFMCVGCFVLFPAAISIQSQTFSEYLIRGLGIQICDPTHAYIAKKLIAFALIWLLMFVNFFSLKTFVSRFQIAATISKILITMVVIIVGFYYLFFKGHSSNNLIFSQNRSNDKTSFRETDNLSHPFEGAASKVSVVVPAIFQAFYSFDGWDVLNYGVEEIEKPRRTMPVAIFFGLVGATVIYLAMNLSFFVVLDKYELISSVTVATTFGQQTLGRFQYAIPFLICIVLIGSVNGSIFSASRYLYAAARQGHLPNFIRCTNYENDSPRAALIVCILLSMAMSFAGDIDMLIDVASFAQALQRVCTMYVLLWIRVRHIPVHAEAVRYPIVLPILFAILCFGLIVVQTTKKWLECCIAFAAFFGGVIIFLIFIYQKSLPSIKLYQRVTKTTNDILTKFAQIMLNVLPETCKQEECIVNKRASCSYPADSTDKQKIDDKSACTDTEKRSSIAIVYAPHLQPDDKHNTSLIERFKHTINSAPHQSSKISDSNPNKTKNHFN</sequence>
<feature type="region of interest" description="Disordered" evidence="5">
    <location>
        <begin position="546"/>
        <end position="567"/>
    </location>
</feature>
<dbReference type="Proteomes" id="UP000267096">
    <property type="component" value="Unassembled WGS sequence"/>
</dbReference>
<keyword evidence="3 6" id="KW-1133">Transmembrane helix</keyword>
<keyword evidence="8" id="KW-1185">Reference proteome</keyword>
<evidence type="ECO:0000256" key="6">
    <source>
        <dbReference type="SAM" id="Phobius"/>
    </source>
</evidence>
<dbReference type="PANTHER" id="PTHR11785">
    <property type="entry name" value="AMINO ACID TRANSPORTER"/>
    <property type="match status" value="1"/>
</dbReference>
<feature type="transmembrane region" description="Helical" evidence="6">
    <location>
        <begin position="143"/>
        <end position="165"/>
    </location>
</feature>
<reference evidence="7 8" key="2">
    <citation type="submission" date="2018-11" db="EMBL/GenBank/DDBJ databases">
        <authorList>
            <consortium name="Pathogen Informatics"/>
        </authorList>
    </citation>
    <scope>NUCLEOTIDE SEQUENCE [LARGE SCALE GENOMIC DNA]</scope>
</reference>
<evidence type="ECO:0000256" key="4">
    <source>
        <dbReference type="ARBA" id="ARBA00023136"/>
    </source>
</evidence>
<dbReference type="InterPro" id="IPR050598">
    <property type="entry name" value="AminoAcid_Transporter"/>
</dbReference>
<feature type="compositionally biased region" description="Polar residues" evidence="5">
    <location>
        <begin position="546"/>
        <end position="561"/>
    </location>
</feature>
<evidence type="ECO:0000256" key="3">
    <source>
        <dbReference type="ARBA" id="ARBA00022989"/>
    </source>
</evidence>
<proteinExistence type="predicted"/>
<dbReference type="GO" id="GO:0015179">
    <property type="term" value="F:L-amino acid transmembrane transporter activity"/>
    <property type="evidence" value="ECO:0007669"/>
    <property type="project" value="TreeGrafter"/>
</dbReference>
<feature type="transmembrane region" description="Helical" evidence="6">
    <location>
        <begin position="394"/>
        <end position="414"/>
    </location>
</feature>
<organism evidence="9">
    <name type="scientific">Anisakis simplex</name>
    <name type="common">Herring worm</name>
    <dbReference type="NCBI Taxonomy" id="6269"/>
    <lineage>
        <taxon>Eukaryota</taxon>
        <taxon>Metazoa</taxon>
        <taxon>Ecdysozoa</taxon>
        <taxon>Nematoda</taxon>
        <taxon>Chromadorea</taxon>
        <taxon>Rhabditida</taxon>
        <taxon>Spirurina</taxon>
        <taxon>Ascaridomorpha</taxon>
        <taxon>Ascaridoidea</taxon>
        <taxon>Anisakidae</taxon>
        <taxon>Anisakis</taxon>
        <taxon>Anisakis simplex complex</taxon>
    </lineage>
</organism>
<dbReference type="OrthoDB" id="5829096at2759"/>
<dbReference type="AlphaFoldDB" id="A0A0M3K0M0"/>
<reference evidence="9" key="1">
    <citation type="submission" date="2017-02" db="UniProtKB">
        <authorList>
            <consortium name="WormBaseParasite"/>
        </authorList>
    </citation>
    <scope>IDENTIFICATION</scope>
</reference>
<evidence type="ECO:0000313" key="7">
    <source>
        <dbReference type="EMBL" id="VDK50575.1"/>
    </source>
</evidence>
<dbReference type="GO" id="GO:0016020">
    <property type="term" value="C:membrane"/>
    <property type="evidence" value="ECO:0007669"/>
    <property type="project" value="UniProtKB-SubCell"/>
</dbReference>
<dbReference type="InterPro" id="IPR002293">
    <property type="entry name" value="AA/rel_permease1"/>
</dbReference>
<feature type="transmembrane region" description="Helical" evidence="6">
    <location>
        <begin position="69"/>
        <end position="88"/>
    </location>
</feature>
<evidence type="ECO:0000256" key="1">
    <source>
        <dbReference type="ARBA" id="ARBA00004141"/>
    </source>
</evidence>
<feature type="transmembrane region" description="Helical" evidence="6">
    <location>
        <begin position="117"/>
        <end position="137"/>
    </location>
</feature>
<name>A0A0M3K0M0_ANISI</name>
<keyword evidence="4 6" id="KW-0472">Membrane</keyword>
<accession>A0A0M3K0M0</accession>
<keyword evidence="2 6" id="KW-0812">Transmembrane</keyword>
<comment type="subcellular location">
    <subcellularLocation>
        <location evidence="1">Membrane</location>
        <topology evidence="1">Multi-pass membrane protein</topology>
    </subcellularLocation>
</comment>
<feature type="transmembrane region" description="Helical" evidence="6">
    <location>
        <begin position="240"/>
        <end position="264"/>
    </location>
</feature>
<protein>
    <submittedName>
        <fullName evidence="9">Solute carrier family 7 member 13 (inferred by orthology to a human protein)</fullName>
    </submittedName>
</protein>
<evidence type="ECO:0000313" key="8">
    <source>
        <dbReference type="Proteomes" id="UP000267096"/>
    </source>
</evidence>